<feature type="transmembrane region" description="Helical" evidence="7">
    <location>
        <begin position="224"/>
        <end position="245"/>
    </location>
</feature>
<comment type="subcellular location">
    <subcellularLocation>
        <location evidence="6">Cell membrane</location>
        <topology evidence="6">Multi-pass membrane protein</topology>
    </subcellularLocation>
    <subcellularLocation>
        <location evidence="1">Membrane</location>
        <topology evidence="1">Multi-pass membrane protein</topology>
    </subcellularLocation>
</comment>
<evidence type="ECO:0000256" key="1">
    <source>
        <dbReference type="ARBA" id="ARBA00004141"/>
    </source>
</evidence>
<dbReference type="InterPro" id="IPR037294">
    <property type="entry name" value="ABC_BtuC-like"/>
</dbReference>
<comment type="caution">
    <text evidence="8">The sequence shown here is derived from an EMBL/GenBank/DDBJ whole genome shotgun (WGS) entry which is preliminary data.</text>
</comment>
<feature type="transmembrane region" description="Helical" evidence="7">
    <location>
        <begin position="251"/>
        <end position="271"/>
    </location>
</feature>
<keyword evidence="6" id="KW-0813">Transport</keyword>
<dbReference type="EMBL" id="QRCT01000024">
    <property type="protein sequence ID" value="RDU23504.1"/>
    <property type="molecule type" value="Genomic_DNA"/>
</dbReference>
<dbReference type="GO" id="GO:0010043">
    <property type="term" value="P:response to zinc ion"/>
    <property type="evidence" value="ECO:0007669"/>
    <property type="project" value="TreeGrafter"/>
</dbReference>
<feature type="transmembrane region" description="Helical" evidence="7">
    <location>
        <begin position="192"/>
        <end position="212"/>
    </location>
</feature>
<feature type="transmembrane region" description="Helical" evidence="7">
    <location>
        <begin position="96"/>
        <end position="117"/>
    </location>
</feature>
<dbReference type="OrthoDB" id="9798540at2"/>
<organism evidence="8 9">
    <name type="scientific">Anaerosacchariphilus polymeriproducens</name>
    <dbReference type="NCBI Taxonomy" id="1812858"/>
    <lineage>
        <taxon>Bacteria</taxon>
        <taxon>Bacillati</taxon>
        <taxon>Bacillota</taxon>
        <taxon>Clostridia</taxon>
        <taxon>Lachnospirales</taxon>
        <taxon>Lachnospiraceae</taxon>
        <taxon>Anaerosacchariphilus</taxon>
    </lineage>
</organism>
<sequence length="284" mass="30718">MGGNLVNVIFEYQFLQNALLASILASVVCGIIGVIVVEKKLVMMSGGIAHTAYGGVGMGYLCGFEPIIGAFLFSIAAALGIGFIKRKGSLQSDVTIGLFWSLGMALGIIFIALMPGYPPDMNSYLFGNILSVTKADLLLMIILSVLVVLIVMILFNYWKAYLFDEEFAMIIGIKTTFLEYLLLILIAMTIVVLIRVAGIIMVLALLTAPAAIAGMLSSKLKNRMIIAVISGTVLCIIGLWISYVLNIASGASIVVLMVLCYFLAYGVRLIYNKFKQKRVTVKST</sequence>
<comment type="similarity">
    <text evidence="2 6">Belongs to the ABC-3 integral membrane protein family.</text>
</comment>
<name>A0A371AVA0_9FIRM</name>
<evidence type="ECO:0000256" key="3">
    <source>
        <dbReference type="ARBA" id="ARBA00022692"/>
    </source>
</evidence>
<dbReference type="PANTHER" id="PTHR30477:SF18">
    <property type="entry name" value="METAL TRANSPORT SYSTEM MEMBRANE PROTEIN CT_417-RELATED"/>
    <property type="match status" value="1"/>
</dbReference>
<reference evidence="8 9" key="1">
    <citation type="submission" date="2018-07" db="EMBL/GenBank/DDBJ databases">
        <title>Anaerosacharophilus polymeroproducens gen. nov. sp. nov., an anaerobic bacterium isolated from salt field.</title>
        <authorList>
            <person name="Kim W."/>
            <person name="Yang S.-H."/>
            <person name="Oh J."/>
            <person name="Lee J.-H."/>
            <person name="Kwon K.K."/>
        </authorList>
    </citation>
    <scope>NUCLEOTIDE SEQUENCE [LARGE SCALE GENOMIC DNA]</scope>
    <source>
        <strain evidence="8 9">MCWD5</strain>
    </source>
</reference>
<dbReference type="Gene3D" id="1.10.3470.10">
    <property type="entry name" value="ABC transporter involved in vitamin B12 uptake, BtuC"/>
    <property type="match status" value="1"/>
</dbReference>
<dbReference type="GO" id="GO:0055085">
    <property type="term" value="P:transmembrane transport"/>
    <property type="evidence" value="ECO:0007669"/>
    <property type="project" value="InterPro"/>
</dbReference>
<feature type="transmembrane region" description="Helical" evidence="7">
    <location>
        <begin position="14"/>
        <end position="36"/>
    </location>
</feature>
<evidence type="ECO:0000256" key="2">
    <source>
        <dbReference type="ARBA" id="ARBA00008034"/>
    </source>
</evidence>
<keyword evidence="3 6" id="KW-0812">Transmembrane</keyword>
<dbReference type="SUPFAM" id="SSF81345">
    <property type="entry name" value="ABC transporter involved in vitamin B12 uptake, BtuC"/>
    <property type="match status" value="1"/>
</dbReference>
<evidence type="ECO:0000313" key="9">
    <source>
        <dbReference type="Proteomes" id="UP000255036"/>
    </source>
</evidence>
<evidence type="ECO:0000256" key="4">
    <source>
        <dbReference type="ARBA" id="ARBA00022989"/>
    </source>
</evidence>
<feature type="transmembrane region" description="Helical" evidence="7">
    <location>
        <begin position="41"/>
        <end position="61"/>
    </location>
</feature>
<proteinExistence type="inferred from homology"/>
<dbReference type="PANTHER" id="PTHR30477">
    <property type="entry name" value="ABC-TRANSPORTER METAL-BINDING PROTEIN"/>
    <property type="match status" value="1"/>
</dbReference>
<feature type="transmembrane region" description="Helical" evidence="7">
    <location>
        <begin position="67"/>
        <end position="84"/>
    </location>
</feature>
<feature type="transmembrane region" description="Helical" evidence="7">
    <location>
        <begin position="167"/>
        <end position="186"/>
    </location>
</feature>
<dbReference type="CDD" id="cd06550">
    <property type="entry name" value="TM_ABC_iron-siderophores_like"/>
    <property type="match status" value="1"/>
</dbReference>
<keyword evidence="9" id="KW-1185">Reference proteome</keyword>
<dbReference type="Pfam" id="PF00950">
    <property type="entry name" value="ABC-3"/>
    <property type="match status" value="1"/>
</dbReference>
<gene>
    <name evidence="8" type="ORF">DWV06_09095</name>
</gene>
<protein>
    <submittedName>
        <fullName evidence="8">Metal ABC transporter permease</fullName>
    </submittedName>
</protein>
<accession>A0A371AVA0</accession>
<dbReference type="GO" id="GO:0043190">
    <property type="term" value="C:ATP-binding cassette (ABC) transporter complex"/>
    <property type="evidence" value="ECO:0007669"/>
    <property type="project" value="InterPro"/>
</dbReference>
<evidence type="ECO:0000256" key="6">
    <source>
        <dbReference type="RuleBase" id="RU003943"/>
    </source>
</evidence>
<feature type="transmembrane region" description="Helical" evidence="7">
    <location>
        <begin position="137"/>
        <end position="155"/>
    </location>
</feature>
<keyword evidence="4 7" id="KW-1133">Transmembrane helix</keyword>
<dbReference type="Proteomes" id="UP000255036">
    <property type="component" value="Unassembled WGS sequence"/>
</dbReference>
<evidence type="ECO:0000313" key="8">
    <source>
        <dbReference type="EMBL" id="RDU23504.1"/>
    </source>
</evidence>
<dbReference type="AlphaFoldDB" id="A0A371AVA0"/>
<evidence type="ECO:0000256" key="7">
    <source>
        <dbReference type="SAM" id="Phobius"/>
    </source>
</evidence>
<evidence type="ECO:0000256" key="5">
    <source>
        <dbReference type="ARBA" id="ARBA00023136"/>
    </source>
</evidence>
<dbReference type="InterPro" id="IPR001626">
    <property type="entry name" value="ABC_TroCD"/>
</dbReference>
<keyword evidence="5 7" id="KW-0472">Membrane</keyword>